<name>A0A9D1S8A4_9FIRM</name>
<sequence length="154" mass="18237">MANKFFKKSPFSLLQQKVALCSAYKDAKCGIDKKKKQLFWSGRIKPTAFSKEYNILILYKLWESPKVWVYGDELEKLDAEDFPHKFDIDVDAKMVRICLYRYSEFNVYKLLADTIIPWTVEWLYFYELWLATGEWLGGGEHPDLGKEKTDEEKK</sequence>
<comment type="caution">
    <text evidence="2">The sequence shown here is derived from an EMBL/GenBank/DDBJ whole genome shotgun (WGS) entry which is preliminary data.</text>
</comment>
<accession>A0A9D1S8A4</accession>
<gene>
    <name evidence="2" type="ORF">IAD22_06430</name>
</gene>
<dbReference type="Pfam" id="PF26395">
    <property type="entry name" value="E2-CBASS"/>
    <property type="match status" value="1"/>
</dbReference>
<reference evidence="2" key="1">
    <citation type="submission" date="2020-10" db="EMBL/GenBank/DDBJ databases">
        <authorList>
            <person name="Gilroy R."/>
        </authorList>
    </citation>
    <scope>NUCLEOTIDE SEQUENCE</scope>
    <source>
        <strain evidence="2">ChiGjej1B1-1684</strain>
    </source>
</reference>
<dbReference type="EMBL" id="DVNG01000096">
    <property type="protein sequence ID" value="HIU50631.1"/>
    <property type="molecule type" value="Genomic_DNA"/>
</dbReference>
<evidence type="ECO:0000313" key="2">
    <source>
        <dbReference type="EMBL" id="HIU50631.1"/>
    </source>
</evidence>
<dbReference type="Proteomes" id="UP000824118">
    <property type="component" value="Unassembled WGS sequence"/>
</dbReference>
<protein>
    <recommendedName>
        <fullName evidence="1">Type II CBASS E2 protein domain-containing protein</fullName>
    </recommendedName>
</protein>
<feature type="domain" description="Type II CBASS E2 protein" evidence="1">
    <location>
        <begin position="17"/>
        <end position="142"/>
    </location>
</feature>
<organism evidence="2 3">
    <name type="scientific">Candidatus Limousia pullorum</name>
    <dbReference type="NCBI Taxonomy" id="2840860"/>
    <lineage>
        <taxon>Bacteria</taxon>
        <taxon>Bacillati</taxon>
        <taxon>Bacillota</taxon>
        <taxon>Clostridia</taxon>
        <taxon>Eubacteriales</taxon>
        <taxon>Oscillospiraceae</taxon>
        <taxon>Oscillospiraceae incertae sedis</taxon>
        <taxon>Candidatus Limousia</taxon>
    </lineage>
</organism>
<dbReference type="AlphaFoldDB" id="A0A9D1S8A4"/>
<evidence type="ECO:0000313" key="3">
    <source>
        <dbReference type="Proteomes" id="UP000824118"/>
    </source>
</evidence>
<proteinExistence type="predicted"/>
<evidence type="ECO:0000259" key="1">
    <source>
        <dbReference type="Pfam" id="PF26395"/>
    </source>
</evidence>
<dbReference type="InterPro" id="IPR058588">
    <property type="entry name" value="E2-CBASS"/>
</dbReference>
<reference evidence="2" key="2">
    <citation type="journal article" date="2021" name="PeerJ">
        <title>Extensive microbial diversity within the chicken gut microbiome revealed by metagenomics and culture.</title>
        <authorList>
            <person name="Gilroy R."/>
            <person name="Ravi A."/>
            <person name="Getino M."/>
            <person name="Pursley I."/>
            <person name="Horton D.L."/>
            <person name="Alikhan N.F."/>
            <person name="Baker D."/>
            <person name="Gharbi K."/>
            <person name="Hall N."/>
            <person name="Watson M."/>
            <person name="Adriaenssens E.M."/>
            <person name="Foster-Nyarko E."/>
            <person name="Jarju S."/>
            <person name="Secka A."/>
            <person name="Antonio M."/>
            <person name="Oren A."/>
            <person name="Chaudhuri R.R."/>
            <person name="La Ragione R."/>
            <person name="Hildebrand F."/>
            <person name="Pallen M.J."/>
        </authorList>
    </citation>
    <scope>NUCLEOTIDE SEQUENCE</scope>
    <source>
        <strain evidence="2">ChiGjej1B1-1684</strain>
    </source>
</reference>